<dbReference type="STRING" id="29170.A0A368G635"/>
<evidence type="ECO:0000256" key="6">
    <source>
        <dbReference type="ARBA" id="ARBA00023015"/>
    </source>
</evidence>
<keyword evidence="7" id="KW-0804">Transcription</keyword>
<dbReference type="PANTHER" id="PTHR13501:SF8">
    <property type="entry name" value="LARGE RIBOSOMAL SUBUNIT PROTEIN UL22M"/>
    <property type="match status" value="1"/>
</dbReference>
<dbReference type="Gene3D" id="3.30.70.1220">
    <property type="entry name" value="TFB5-like"/>
    <property type="match status" value="1"/>
</dbReference>
<organism evidence="14 15">
    <name type="scientific">Ancylostoma caninum</name>
    <name type="common">Dog hookworm</name>
    <dbReference type="NCBI Taxonomy" id="29170"/>
    <lineage>
        <taxon>Eukaryota</taxon>
        <taxon>Metazoa</taxon>
        <taxon>Ecdysozoa</taxon>
        <taxon>Nematoda</taxon>
        <taxon>Chromadorea</taxon>
        <taxon>Rhabditida</taxon>
        <taxon>Rhabditina</taxon>
        <taxon>Rhabditomorpha</taxon>
        <taxon>Strongyloidea</taxon>
        <taxon>Ancylostomatidae</taxon>
        <taxon>Ancylostomatinae</taxon>
        <taxon>Ancylostoma</taxon>
    </lineage>
</organism>
<dbReference type="Pfam" id="PF00237">
    <property type="entry name" value="Ribosomal_L22"/>
    <property type="match status" value="1"/>
</dbReference>
<evidence type="ECO:0000256" key="7">
    <source>
        <dbReference type="ARBA" id="ARBA00023163"/>
    </source>
</evidence>
<protein>
    <recommendedName>
        <fullName evidence="11">Large ribosomal subunit protein uL22m</fullName>
    </recommendedName>
    <alternativeName>
        <fullName evidence="12">39S ribosomal protein L22, mitochondrial</fullName>
    </alternativeName>
</protein>
<keyword evidence="15" id="KW-1185">Reference proteome</keyword>
<keyword evidence="8" id="KW-0234">DNA repair</keyword>
<dbReference type="GO" id="GO:0000439">
    <property type="term" value="C:transcription factor TFIIH core complex"/>
    <property type="evidence" value="ECO:0007669"/>
    <property type="project" value="InterPro"/>
</dbReference>
<comment type="caution">
    <text evidence="14">The sequence shown here is derived from an EMBL/GenBank/DDBJ whole genome shotgun (WGS) entry which is preliminary data.</text>
</comment>
<evidence type="ECO:0000256" key="4">
    <source>
        <dbReference type="ARBA" id="ARBA00022763"/>
    </source>
</evidence>
<keyword evidence="6" id="KW-0805">Transcription regulation</keyword>
<comment type="subcellular location">
    <subcellularLocation>
        <location evidence="1">Nucleus</location>
    </subcellularLocation>
</comment>
<evidence type="ECO:0000313" key="15">
    <source>
        <dbReference type="Proteomes" id="UP000252519"/>
    </source>
</evidence>
<keyword evidence="5 13" id="KW-0689">Ribosomal protein</keyword>
<evidence type="ECO:0000256" key="10">
    <source>
        <dbReference type="ARBA" id="ARBA00023274"/>
    </source>
</evidence>
<dbReference type="SUPFAM" id="SSF54843">
    <property type="entry name" value="Ribosomal protein L22"/>
    <property type="match status" value="1"/>
</dbReference>
<dbReference type="GO" id="GO:0006289">
    <property type="term" value="P:nucleotide-excision repair"/>
    <property type="evidence" value="ECO:0007669"/>
    <property type="project" value="InterPro"/>
</dbReference>
<dbReference type="GO" id="GO:0006412">
    <property type="term" value="P:translation"/>
    <property type="evidence" value="ECO:0007669"/>
    <property type="project" value="InterPro"/>
</dbReference>
<dbReference type="InterPro" id="IPR035935">
    <property type="entry name" value="TFB5-like_sf"/>
</dbReference>
<evidence type="ECO:0000256" key="9">
    <source>
        <dbReference type="ARBA" id="ARBA00023242"/>
    </source>
</evidence>
<comment type="similarity">
    <text evidence="3 13">Belongs to the universal ribosomal protein uL22 family.</text>
</comment>
<dbReference type="EMBL" id="JOJR01000396">
    <property type="protein sequence ID" value="RCN38490.1"/>
    <property type="molecule type" value="Genomic_DNA"/>
</dbReference>
<gene>
    <name evidence="14" type="ORF">ANCCAN_15592</name>
</gene>
<dbReference type="SUPFAM" id="SSF142897">
    <property type="entry name" value="TFB5-like"/>
    <property type="match status" value="1"/>
</dbReference>
<evidence type="ECO:0000256" key="8">
    <source>
        <dbReference type="ARBA" id="ARBA00023204"/>
    </source>
</evidence>
<dbReference type="InterPro" id="IPR047867">
    <property type="entry name" value="Ribosomal_uL22_bac/org-type"/>
</dbReference>
<dbReference type="Gene3D" id="3.90.470.10">
    <property type="entry name" value="Ribosomal protein L22/L17"/>
    <property type="match status" value="1"/>
</dbReference>
<dbReference type="OrthoDB" id="416470at2759"/>
<name>A0A368G635_ANCCA</name>
<dbReference type="InterPro" id="IPR036394">
    <property type="entry name" value="Ribosomal_uL22_sf"/>
</dbReference>
<keyword evidence="10 13" id="KW-0687">Ribonucleoprotein</keyword>
<dbReference type="Pfam" id="PF06331">
    <property type="entry name" value="Tfb5"/>
    <property type="match status" value="1"/>
</dbReference>
<evidence type="ECO:0000256" key="2">
    <source>
        <dbReference type="ARBA" id="ARBA00007470"/>
    </source>
</evidence>
<dbReference type="AlphaFoldDB" id="A0A368G635"/>
<dbReference type="PANTHER" id="PTHR13501">
    <property type="entry name" value="CHLOROPLAST 50S RIBOSOMAL PROTEIN L22-RELATED"/>
    <property type="match status" value="1"/>
</dbReference>
<evidence type="ECO:0000313" key="14">
    <source>
        <dbReference type="EMBL" id="RCN38490.1"/>
    </source>
</evidence>
<dbReference type="GO" id="GO:0006367">
    <property type="term" value="P:transcription initiation at RNA polymerase II promoter"/>
    <property type="evidence" value="ECO:0007669"/>
    <property type="project" value="InterPro"/>
</dbReference>
<accession>A0A368G635</accession>
<dbReference type="GO" id="GO:0005762">
    <property type="term" value="C:mitochondrial large ribosomal subunit"/>
    <property type="evidence" value="ECO:0007669"/>
    <property type="project" value="TreeGrafter"/>
</dbReference>
<evidence type="ECO:0000256" key="12">
    <source>
        <dbReference type="ARBA" id="ARBA00035506"/>
    </source>
</evidence>
<reference evidence="14 15" key="1">
    <citation type="submission" date="2014-10" db="EMBL/GenBank/DDBJ databases">
        <title>Draft genome of the hookworm Ancylostoma caninum.</title>
        <authorList>
            <person name="Mitreva M."/>
        </authorList>
    </citation>
    <scope>NUCLEOTIDE SEQUENCE [LARGE SCALE GENOMIC DNA]</scope>
    <source>
        <strain evidence="14 15">Baltimore</strain>
    </source>
</reference>
<evidence type="ECO:0000256" key="13">
    <source>
        <dbReference type="RuleBase" id="RU004005"/>
    </source>
</evidence>
<evidence type="ECO:0000256" key="1">
    <source>
        <dbReference type="ARBA" id="ARBA00004123"/>
    </source>
</evidence>
<evidence type="ECO:0000256" key="11">
    <source>
        <dbReference type="ARBA" id="ARBA00035286"/>
    </source>
</evidence>
<dbReference type="GO" id="GO:0003735">
    <property type="term" value="F:structural constituent of ribosome"/>
    <property type="evidence" value="ECO:0007669"/>
    <property type="project" value="InterPro"/>
</dbReference>
<proteinExistence type="inferred from homology"/>
<dbReference type="FunFam" id="3.30.70.1220:FF:000001">
    <property type="entry name" value="General transcription factor IIH subunit 5"/>
    <property type="match status" value="1"/>
</dbReference>
<comment type="similarity">
    <text evidence="2">Belongs to the TFB5 family.</text>
</comment>
<dbReference type="Proteomes" id="UP000252519">
    <property type="component" value="Unassembled WGS sequence"/>
</dbReference>
<evidence type="ECO:0000256" key="5">
    <source>
        <dbReference type="ARBA" id="ARBA00022980"/>
    </source>
</evidence>
<sequence>MLARGLRCLSVRWAHSNIQKPLDVATTSIVPGSKEAWERRLELRKPKLQRDEVLSSKVYYAPEWELDKKPNKDAGFPDPLRNYGITPEKWEYYNKVVWPPNYVVPETGLPKLREVFHCRESVHFSPKRIWQACQLVWRTNVDEAITQLQFQQLKGCKILAEVLTEAKERATNEFHIEFPSDMYVADAFPVQSNIIKGARRHAHENWCTIRYRYIHIFVRLEEMVNVKKGVLVTCDPAMRQLLMHLDESRTLGSKFIVKELDETHLFIDREIVRILEEKLDHLMEQMNPELSDK</sequence>
<keyword evidence="4" id="KW-0227">DNA damage</keyword>
<dbReference type="InterPro" id="IPR009400">
    <property type="entry name" value="TFIIH_TTDA/Tfb5"/>
</dbReference>
<evidence type="ECO:0000256" key="3">
    <source>
        <dbReference type="ARBA" id="ARBA00009451"/>
    </source>
</evidence>
<dbReference type="InterPro" id="IPR001063">
    <property type="entry name" value="Ribosomal_uL22"/>
</dbReference>
<keyword evidence="9" id="KW-0539">Nucleus</keyword>
<dbReference type="SMART" id="SM01395">
    <property type="entry name" value="Tbf5"/>
    <property type="match status" value="1"/>
</dbReference>